<dbReference type="Gramene" id="OBART01G14790.1">
    <property type="protein sequence ID" value="OBART01G14790.1"/>
    <property type="gene ID" value="OBART01G14790"/>
</dbReference>
<proteinExistence type="predicted"/>
<dbReference type="PaxDb" id="65489-OBART01G14790.1"/>
<dbReference type="EnsemblPlants" id="OBART01G14790.1">
    <property type="protein sequence ID" value="OBART01G14790.1"/>
    <property type="gene ID" value="OBART01G14790"/>
</dbReference>
<dbReference type="HOGENOM" id="CLU_1144068_0_0_1"/>
<name>A0A0D3ENJ5_9ORYZ</name>
<evidence type="ECO:0008006" key="3">
    <source>
        <dbReference type="Google" id="ProtNLM"/>
    </source>
</evidence>
<keyword evidence="2" id="KW-1185">Reference proteome</keyword>
<reference evidence="1" key="1">
    <citation type="journal article" date="2009" name="Rice">
        <title>De Novo Next Generation Sequencing of Plant Genomes.</title>
        <authorList>
            <person name="Rounsley S."/>
            <person name="Marri P.R."/>
            <person name="Yu Y."/>
            <person name="He R."/>
            <person name="Sisneros N."/>
            <person name="Goicoechea J.L."/>
            <person name="Lee S.J."/>
            <person name="Angelova A."/>
            <person name="Kudrna D."/>
            <person name="Luo M."/>
            <person name="Affourtit J."/>
            <person name="Desany B."/>
            <person name="Knight J."/>
            <person name="Niazi F."/>
            <person name="Egholm M."/>
            <person name="Wing R.A."/>
        </authorList>
    </citation>
    <scope>NUCLEOTIDE SEQUENCE [LARGE SCALE GENOMIC DNA]</scope>
    <source>
        <strain evidence="1">cv. IRGC 105608</strain>
    </source>
</reference>
<accession>A0A0D3ENJ5</accession>
<evidence type="ECO:0000313" key="1">
    <source>
        <dbReference type="EnsemblPlants" id="OBART01G14790.1"/>
    </source>
</evidence>
<reference evidence="1" key="2">
    <citation type="submission" date="2015-03" db="UniProtKB">
        <authorList>
            <consortium name="EnsemblPlants"/>
        </authorList>
    </citation>
    <scope>IDENTIFICATION</scope>
</reference>
<protein>
    <recommendedName>
        <fullName evidence="3">DUF3778 domain-containing protein</fullName>
    </recommendedName>
</protein>
<evidence type="ECO:0000313" key="2">
    <source>
        <dbReference type="Proteomes" id="UP000026960"/>
    </source>
</evidence>
<dbReference type="AlphaFoldDB" id="A0A0D3ENJ5"/>
<sequence length="243" mass="26200">MGQSFEEAVVVGRVVVAVWVVAACCRASSEAVAARVRACDCVRRRGGYRRLRLRRLCGRVGRGAVPTCICVDHGRAVASREVFAASRSHTAYVVSIDCGAATRVVVASYGRTAHGVSFARGCATQVAPASHGHAAHEGIAACGFVACIAGSTVRVEQFLLLRFNGRLHGTSMLLHQNLRLSTVGVFQSLKRDACLWRRKDPVVAAVLLSSVNLSHLEVWFLRLVSLYLVKMVSLLALHPSAMY</sequence>
<organism evidence="1">
    <name type="scientific">Oryza barthii</name>
    <dbReference type="NCBI Taxonomy" id="65489"/>
    <lineage>
        <taxon>Eukaryota</taxon>
        <taxon>Viridiplantae</taxon>
        <taxon>Streptophyta</taxon>
        <taxon>Embryophyta</taxon>
        <taxon>Tracheophyta</taxon>
        <taxon>Spermatophyta</taxon>
        <taxon>Magnoliopsida</taxon>
        <taxon>Liliopsida</taxon>
        <taxon>Poales</taxon>
        <taxon>Poaceae</taxon>
        <taxon>BOP clade</taxon>
        <taxon>Oryzoideae</taxon>
        <taxon>Oryzeae</taxon>
        <taxon>Oryzinae</taxon>
        <taxon>Oryza</taxon>
    </lineage>
</organism>
<dbReference type="Proteomes" id="UP000026960">
    <property type="component" value="Chromosome 1"/>
</dbReference>